<accession>A0ABU8QNL1</accession>
<gene>
    <name evidence="1" type="ORF">V7S98_03205</name>
</gene>
<evidence type="ECO:0000313" key="1">
    <source>
        <dbReference type="EMBL" id="MEJ5862227.1"/>
    </source>
</evidence>
<dbReference type="Proteomes" id="UP001380290">
    <property type="component" value="Unassembled WGS sequence"/>
</dbReference>
<organism evidence="1 2">
    <name type="scientific">Pseudomonas farsensis</name>
    <dbReference type="NCBI Taxonomy" id="2745492"/>
    <lineage>
        <taxon>Bacteria</taxon>
        <taxon>Pseudomonadati</taxon>
        <taxon>Pseudomonadota</taxon>
        <taxon>Gammaproteobacteria</taxon>
        <taxon>Pseudomonadales</taxon>
        <taxon>Pseudomonadaceae</taxon>
        <taxon>Pseudomonas</taxon>
    </lineage>
</organism>
<dbReference type="PANTHER" id="PTHR38013:SF1">
    <property type="entry name" value="GLYCOPROTEIN_POLYSACCHARIDE METABOLISM"/>
    <property type="match status" value="1"/>
</dbReference>
<dbReference type="Pfam" id="PF09619">
    <property type="entry name" value="YscW"/>
    <property type="match status" value="1"/>
</dbReference>
<dbReference type="InterPro" id="IPR053196">
    <property type="entry name" value="Lipoprotein_YbaY-like"/>
</dbReference>
<sequence>MKEFITPRSANLPVACSDFPPACYTTLEGEVFYMQRIALPPDAHLSVRLEDVSLADAPSVTLASQAGPVEGNVPLPFSLSYDPEQIMPGHSYAVSARIELDGELLFINTEHHGVTLDGQDPQPLRIKVDPVR</sequence>
<reference evidence="1 2" key="1">
    <citation type="submission" date="2024-02" db="EMBL/GenBank/DDBJ databases">
        <title>Identification of pathogenicity and growth-promoting function of Pseudomonas putida variant.</title>
        <authorList>
            <person name="Sun J."/>
        </authorList>
    </citation>
    <scope>NUCLEOTIDE SEQUENCE [LARGE SCALE GENOMIC DNA]</scope>
    <source>
        <strain evidence="1 2">A03</strain>
    </source>
</reference>
<proteinExistence type="predicted"/>
<keyword evidence="1" id="KW-0449">Lipoprotein</keyword>
<keyword evidence="2" id="KW-1185">Reference proteome</keyword>
<evidence type="ECO:0000313" key="2">
    <source>
        <dbReference type="Proteomes" id="UP001380290"/>
    </source>
</evidence>
<protein>
    <submittedName>
        <fullName evidence="1">YbaY family lipoprotein</fullName>
    </submittedName>
</protein>
<dbReference type="PANTHER" id="PTHR38013">
    <property type="entry name" value="GLYCOPROTEIN/POLYSACCHARIDE METABOLISM"/>
    <property type="match status" value="1"/>
</dbReference>
<name>A0ABU8QNL1_9PSED</name>
<dbReference type="EMBL" id="JBBHLC010000004">
    <property type="protein sequence ID" value="MEJ5862227.1"/>
    <property type="molecule type" value="Genomic_DNA"/>
</dbReference>
<dbReference type="RefSeq" id="WP_339598261.1">
    <property type="nucleotide sequence ID" value="NZ_JBBHLC010000004.1"/>
</dbReference>
<dbReference type="InterPro" id="IPR039366">
    <property type="entry name" value="Pilotin"/>
</dbReference>
<comment type="caution">
    <text evidence="1">The sequence shown here is derived from an EMBL/GenBank/DDBJ whole genome shotgun (WGS) entry which is preliminary data.</text>
</comment>